<keyword evidence="3" id="KW-1185">Reference proteome</keyword>
<dbReference type="AlphaFoldDB" id="A0A4R2D125"/>
<accession>A0A4R2D125</accession>
<evidence type="ECO:0000256" key="1">
    <source>
        <dbReference type="SAM" id="Phobius"/>
    </source>
</evidence>
<gene>
    <name evidence="2" type="ORF">EV665_107260</name>
</gene>
<comment type="caution">
    <text evidence="2">The sequence shown here is derived from an EMBL/GenBank/DDBJ whole genome shotgun (WGS) entry which is preliminary data.</text>
</comment>
<keyword evidence="1" id="KW-1133">Transmembrane helix</keyword>
<keyword evidence="1" id="KW-0472">Membrane</keyword>
<evidence type="ECO:0008006" key="4">
    <source>
        <dbReference type="Google" id="ProtNLM"/>
    </source>
</evidence>
<sequence>MASSSRAGTSGVTRKLVRLAVAVVLVAVLYTGGWFYAASWLKDTLDRQLAASAQSLHSASCRNLSVRGFPFRIGLFCDAVDIDDRPTGLSATFGALRSAAQVYRPGHAVIELDGPAQVRVTPDLVFDADWDLLRASGTAWTNGLDRASVAYDGLKGRLNVPSEAVSLGLTAAHGEKHIRQSGDALDVAASFDALSLDLGDRVLPPLNVSADMTIADAATWISAEGPPAGAPLGANVELRRLSLDLGDGKVATLSGPLKVGDDGYLSGTLDLDIAGITVWRDRISEAFPEIAATAAQVAQAVEGLSKGGDRAVVKLNVQDGTVYLGLFPIAFIPPI</sequence>
<name>A0A4R2D125_SHIGR</name>
<protein>
    <recommendedName>
        <fullName evidence="4">DUF2125 domain-containing protein</fullName>
    </recommendedName>
</protein>
<dbReference type="EMBL" id="SLVX01000007">
    <property type="protein sequence ID" value="TCN45424.1"/>
    <property type="molecule type" value="Genomic_DNA"/>
</dbReference>
<keyword evidence="1" id="KW-0812">Transmembrane</keyword>
<organism evidence="2 3">
    <name type="scientific">Shinella granuli</name>
    <dbReference type="NCBI Taxonomy" id="323621"/>
    <lineage>
        <taxon>Bacteria</taxon>
        <taxon>Pseudomonadati</taxon>
        <taxon>Pseudomonadota</taxon>
        <taxon>Alphaproteobacteria</taxon>
        <taxon>Hyphomicrobiales</taxon>
        <taxon>Rhizobiaceae</taxon>
        <taxon>Shinella</taxon>
    </lineage>
</organism>
<evidence type="ECO:0000313" key="2">
    <source>
        <dbReference type="EMBL" id="TCN45424.1"/>
    </source>
</evidence>
<proteinExistence type="predicted"/>
<evidence type="ECO:0000313" key="3">
    <source>
        <dbReference type="Proteomes" id="UP000295351"/>
    </source>
</evidence>
<feature type="transmembrane region" description="Helical" evidence="1">
    <location>
        <begin position="16"/>
        <end position="37"/>
    </location>
</feature>
<dbReference type="RefSeq" id="WP_133034585.1">
    <property type="nucleotide sequence ID" value="NZ_BAABEI010000012.1"/>
</dbReference>
<reference evidence="2 3" key="1">
    <citation type="submission" date="2019-03" db="EMBL/GenBank/DDBJ databases">
        <title>Genomic Encyclopedia of Type Strains, Phase IV (KMG-IV): sequencing the most valuable type-strain genomes for metagenomic binning, comparative biology and taxonomic classification.</title>
        <authorList>
            <person name="Goeker M."/>
        </authorList>
    </citation>
    <scope>NUCLEOTIDE SEQUENCE [LARGE SCALE GENOMIC DNA]</scope>
    <source>
        <strain evidence="2 3">DSM 18401</strain>
    </source>
</reference>
<dbReference type="Proteomes" id="UP000295351">
    <property type="component" value="Unassembled WGS sequence"/>
</dbReference>
<dbReference type="Pfam" id="PF09898">
    <property type="entry name" value="DUF2125"/>
    <property type="match status" value="1"/>
</dbReference>
<dbReference type="InterPro" id="IPR018666">
    <property type="entry name" value="DUF2125"/>
</dbReference>